<evidence type="ECO:0000256" key="3">
    <source>
        <dbReference type="SAM" id="SignalP"/>
    </source>
</evidence>
<gene>
    <name evidence="4" type="ORF">IAA66_07060</name>
</gene>
<proteinExistence type="predicted"/>
<dbReference type="Gene3D" id="3.40.50.880">
    <property type="match status" value="1"/>
</dbReference>
<feature type="region of interest" description="Disordered" evidence="1">
    <location>
        <begin position="48"/>
        <end position="72"/>
    </location>
</feature>
<dbReference type="EMBL" id="DVFI01000099">
    <property type="protein sequence ID" value="HIQ63332.1"/>
    <property type="molecule type" value="Genomic_DNA"/>
</dbReference>
<organism evidence="4 5">
    <name type="scientific">Candidatus Avichristensenella intestinipullorum</name>
    <dbReference type="NCBI Taxonomy" id="2840693"/>
    <lineage>
        <taxon>Bacteria</taxon>
        <taxon>Bacillati</taxon>
        <taxon>Bacillota</taxon>
        <taxon>Clostridia</taxon>
        <taxon>Candidatus Avichristensenella</taxon>
    </lineage>
</organism>
<name>A0A9D0YWF6_9FIRM</name>
<reference evidence="4" key="2">
    <citation type="journal article" date="2021" name="PeerJ">
        <title>Extensive microbial diversity within the chicken gut microbiome revealed by metagenomics and culture.</title>
        <authorList>
            <person name="Gilroy R."/>
            <person name="Ravi A."/>
            <person name="Getino M."/>
            <person name="Pursley I."/>
            <person name="Horton D.L."/>
            <person name="Alikhan N.F."/>
            <person name="Baker D."/>
            <person name="Gharbi K."/>
            <person name="Hall N."/>
            <person name="Watson M."/>
            <person name="Adriaenssens E.M."/>
            <person name="Foster-Nyarko E."/>
            <person name="Jarju S."/>
            <person name="Secka A."/>
            <person name="Antonio M."/>
            <person name="Oren A."/>
            <person name="Chaudhuri R.R."/>
            <person name="La Ragione R."/>
            <person name="Hildebrand F."/>
            <person name="Pallen M.J."/>
        </authorList>
    </citation>
    <scope>NUCLEOTIDE SEQUENCE</scope>
    <source>
        <strain evidence="4">ChiHile30-977</strain>
    </source>
</reference>
<comment type="caution">
    <text evidence="4">The sequence shown here is derived from an EMBL/GenBank/DDBJ whole genome shotgun (WGS) entry which is preliminary data.</text>
</comment>
<keyword evidence="2" id="KW-0472">Membrane</keyword>
<evidence type="ECO:0000256" key="1">
    <source>
        <dbReference type="SAM" id="MobiDB-lite"/>
    </source>
</evidence>
<feature type="signal peptide" evidence="3">
    <location>
        <begin position="1"/>
        <end position="25"/>
    </location>
</feature>
<evidence type="ECO:0000313" key="5">
    <source>
        <dbReference type="Proteomes" id="UP000886819"/>
    </source>
</evidence>
<keyword evidence="2" id="KW-1133">Transmembrane helix</keyword>
<keyword evidence="3" id="KW-0732">Signal</keyword>
<reference evidence="4" key="1">
    <citation type="submission" date="2020-10" db="EMBL/GenBank/DDBJ databases">
        <authorList>
            <person name="Gilroy R."/>
        </authorList>
    </citation>
    <scope>NUCLEOTIDE SEQUENCE</scope>
    <source>
        <strain evidence="4">ChiHile30-977</strain>
    </source>
</reference>
<dbReference type="SUPFAM" id="SSF52317">
    <property type="entry name" value="Class I glutamine amidotransferase-like"/>
    <property type="match status" value="1"/>
</dbReference>
<feature type="transmembrane region" description="Helical" evidence="2">
    <location>
        <begin position="411"/>
        <end position="432"/>
    </location>
</feature>
<dbReference type="AlphaFoldDB" id="A0A9D0YWF6"/>
<accession>A0A9D0YWF6</accession>
<sequence length="894" mass="97540">MRKWVLGWVVALVCVFCAAGMPAQAVQPAVSVNVPASTVLGGADGPTAVFVSESSPDDDATPTPAPTAAPVHNPDISLEVTLGYDGLLVFSRWMPSVATVTNHGPDFEGMLGVNVFVSQEEYDRYEIPLTLASGATKQVSLPIRPMINQDMYAFELVDGEGLVVAETRVSPAHVATPSSVYVGLLSDTPAALGYFTQRASSTDTLRGETWTTVALDAETFPDSDSLLSTFQVLVVDGVDVRTLRDEQQEALRAWLLEGGIVIVSGGAKAAAGWPFFSQWTGLEAGVPTEQPDITPALLAYAGLREDSADSDIWLSSLPAQSALIASGTQGILRLDSAGNGLIFTAAFDLSGKPITAWRPVASLWPHIFRQSIPDVYAQLADKASGNYYDNTYYQADSLMYGMAVEQTPRGLVVLGVLCAFLLLAGFGAYLVLRRFDRREWMWVAVPVLAMVFVGVLMLLGDRIGMSTPIALTTTRVTLDDTGTQTQTFLGVASGEQDALTVSTGQDDGSLQWLSQDYYYDDGSLADSLFRPLSRRVCYRFGETPDVTLSRNEPWQAQYFTLTNATPFEGDLEVRLWMEADGMHGEAVNNTPYLLEDCVLVTGFGYCAAGDLLPGQRAELALLDTGESFDYSSEDFSFTSGLLYSPASFSAGSSSYNPMVFGYGESLSSFLHAAFQQSSDDSARWQQSLQQALALQYNDSQTWDFYNSRALYLFFAFSDQFGRFDVSINGEPAERTAHYAVLGTQATFEPIGPEGDVFFPQQVIPCEVVEYLGPDEKPRPAEDEEATFESRYISLQETMAVRFVLPEYGRYDISIMSLSAYTYDSMPTLSLYNNDTQAWDEQPLLNIAWEGSDWAPYIDAEGAIYLRLEPSEGASQYDGMYVPVISLKGQVKDDA</sequence>
<keyword evidence="2" id="KW-0812">Transmembrane</keyword>
<dbReference type="InterPro" id="IPR029062">
    <property type="entry name" value="Class_I_gatase-like"/>
</dbReference>
<dbReference type="Proteomes" id="UP000886819">
    <property type="component" value="Unassembled WGS sequence"/>
</dbReference>
<feature type="chain" id="PRO_5039586824" evidence="3">
    <location>
        <begin position="26"/>
        <end position="894"/>
    </location>
</feature>
<feature type="transmembrane region" description="Helical" evidence="2">
    <location>
        <begin position="439"/>
        <end position="459"/>
    </location>
</feature>
<evidence type="ECO:0000313" key="4">
    <source>
        <dbReference type="EMBL" id="HIQ63332.1"/>
    </source>
</evidence>
<evidence type="ECO:0000256" key="2">
    <source>
        <dbReference type="SAM" id="Phobius"/>
    </source>
</evidence>
<protein>
    <submittedName>
        <fullName evidence="4">Uncharacterized protein</fullName>
    </submittedName>
</protein>